<dbReference type="EMBL" id="JABCKV010000124">
    <property type="protein sequence ID" value="KAG5643258.1"/>
    <property type="molecule type" value="Genomic_DNA"/>
</dbReference>
<dbReference type="GO" id="GO:0008757">
    <property type="term" value="F:S-adenosylmethionine-dependent methyltransferase activity"/>
    <property type="evidence" value="ECO:0007669"/>
    <property type="project" value="UniProtKB-ARBA"/>
</dbReference>
<dbReference type="InterPro" id="IPR019410">
    <property type="entry name" value="Methyltransf_16"/>
</dbReference>
<keyword evidence="2" id="KW-1185">Reference proteome</keyword>
<dbReference type="OrthoDB" id="413520at2759"/>
<organism evidence="1 2">
    <name type="scientific">Asterophora parasitica</name>
    <dbReference type="NCBI Taxonomy" id="117018"/>
    <lineage>
        <taxon>Eukaryota</taxon>
        <taxon>Fungi</taxon>
        <taxon>Dikarya</taxon>
        <taxon>Basidiomycota</taxon>
        <taxon>Agaricomycotina</taxon>
        <taxon>Agaricomycetes</taxon>
        <taxon>Agaricomycetidae</taxon>
        <taxon>Agaricales</taxon>
        <taxon>Tricholomatineae</taxon>
        <taxon>Lyophyllaceae</taxon>
        <taxon>Asterophora</taxon>
    </lineage>
</organism>
<name>A0A9P7KAE1_9AGAR</name>
<reference evidence="1" key="1">
    <citation type="submission" date="2020-07" db="EMBL/GenBank/DDBJ databases">
        <authorList>
            <person name="Nieuwenhuis M."/>
            <person name="Van De Peppel L.J.J."/>
        </authorList>
    </citation>
    <scope>NUCLEOTIDE SEQUENCE</scope>
    <source>
        <strain evidence="1">AP01</strain>
        <tissue evidence="1">Mycelium</tissue>
    </source>
</reference>
<dbReference type="Proteomes" id="UP000775547">
    <property type="component" value="Unassembled WGS sequence"/>
</dbReference>
<dbReference type="PANTHER" id="PTHR14614:SF162">
    <property type="entry name" value="EXPRESSED PROTEIN"/>
    <property type="match status" value="1"/>
</dbReference>
<dbReference type="InterPro" id="IPR029063">
    <property type="entry name" value="SAM-dependent_MTases_sf"/>
</dbReference>
<proteinExistence type="predicted"/>
<comment type="caution">
    <text evidence="1">The sequence shown here is derived from an EMBL/GenBank/DDBJ whole genome shotgun (WGS) entry which is preliminary data.</text>
</comment>
<evidence type="ECO:0008006" key="3">
    <source>
        <dbReference type="Google" id="ProtNLM"/>
    </source>
</evidence>
<dbReference type="PANTHER" id="PTHR14614">
    <property type="entry name" value="HEPATOCELLULAR CARCINOMA-ASSOCIATED ANTIGEN"/>
    <property type="match status" value="1"/>
</dbReference>
<dbReference type="CDD" id="cd02440">
    <property type="entry name" value="AdoMet_MTases"/>
    <property type="match status" value="1"/>
</dbReference>
<accession>A0A9P7KAE1</accession>
<protein>
    <recommendedName>
        <fullName evidence="3">Methyltransferase-domain-containing protein</fullName>
    </recommendedName>
</protein>
<dbReference type="AlphaFoldDB" id="A0A9P7KAE1"/>
<sequence length="390" mass="42802">MFFYVSFLRPPPLQSVTFGSLLITPQIANDLRTELFDGTADIFYSWQQSGGFARNSTHREVATKPIKLTTWREATAYKEIPVPLPPGAKDGQEWRLLLSTRMAPNVDAFSSIDLCTLDVGAAPFPVVSMPIQFGPRASRKGPKQEQVERVYRLRPKVGEDIAGVALRITEQTSFDLDKKVWDSGVGLSAWLAELERSLETDGSVAELREALFSPEPRNILELGAGIGIVGLSLAALRSTRIQSSRTEGVTDRIITTDLDSAMPLLQQNIATNAVHLENTRLEAAVLDWDDDLPSNIRDFPGGFDAIIMADVTYNTSSFPSLARTLSALTRLGTKPPIVLLGYKERDAAERTLWELVGEFGLTFRKIGERAGAGGAPVEVWMGTVDLVNPK</sequence>
<dbReference type="GO" id="GO:0005737">
    <property type="term" value="C:cytoplasm"/>
    <property type="evidence" value="ECO:0007669"/>
    <property type="project" value="TreeGrafter"/>
</dbReference>
<dbReference type="Gene3D" id="3.40.50.150">
    <property type="entry name" value="Vaccinia Virus protein VP39"/>
    <property type="match status" value="1"/>
</dbReference>
<dbReference type="Pfam" id="PF10294">
    <property type="entry name" value="Methyltransf_16"/>
    <property type="match status" value="1"/>
</dbReference>
<evidence type="ECO:0000313" key="2">
    <source>
        <dbReference type="Proteomes" id="UP000775547"/>
    </source>
</evidence>
<dbReference type="GO" id="GO:0005634">
    <property type="term" value="C:nucleus"/>
    <property type="evidence" value="ECO:0007669"/>
    <property type="project" value="TreeGrafter"/>
</dbReference>
<evidence type="ECO:0000313" key="1">
    <source>
        <dbReference type="EMBL" id="KAG5643258.1"/>
    </source>
</evidence>
<gene>
    <name evidence="1" type="ORF">DXG03_001268</name>
</gene>
<dbReference type="SUPFAM" id="SSF53335">
    <property type="entry name" value="S-adenosyl-L-methionine-dependent methyltransferases"/>
    <property type="match status" value="1"/>
</dbReference>
<reference evidence="1" key="2">
    <citation type="submission" date="2021-10" db="EMBL/GenBank/DDBJ databases">
        <title>Phylogenomics reveals ancestral predisposition of the termite-cultivated fungus Termitomyces towards a domesticated lifestyle.</title>
        <authorList>
            <person name="Auxier B."/>
            <person name="Grum-Grzhimaylo A."/>
            <person name="Cardenas M.E."/>
            <person name="Lodge J.D."/>
            <person name="Laessoe T."/>
            <person name="Pedersen O."/>
            <person name="Smith M.E."/>
            <person name="Kuyper T.W."/>
            <person name="Franco-Molano E.A."/>
            <person name="Baroni T.J."/>
            <person name="Aanen D.K."/>
        </authorList>
    </citation>
    <scope>NUCLEOTIDE SEQUENCE</scope>
    <source>
        <strain evidence="1">AP01</strain>
        <tissue evidence="1">Mycelium</tissue>
    </source>
</reference>